<accession>A0A518DZG1</accession>
<protein>
    <recommendedName>
        <fullName evidence="2">Ribosomal silencing factor RsfS</fullName>
    </recommendedName>
</protein>
<reference evidence="3 4" key="1">
    <citation type="submission" date="2019-02" db="EMBL/GenBank/DDBJ databases">
        <title>Deep-cultivation of Planctomycetes and their phenomic and genomic characterization uncovers novel biology.</title>
        <authorList>
            <person name="Wiegand S."/>
            <person name="Jogler M."/>
            <person name="Boedeker C."/>
            <person name="Pinto D."/>
            <person name="Vollmers J."/>
            <person name="Rivas-Marin E."/>
            <person name="Kohn T."/>
            <person name="Peeters S.H."/>
            <person name="Heuer A."/>
            <person name="Rast P."/>
            <person name="Oberbeckmann S."/>
            <person name="Bunk B."/>
            <person name="Jeske O."/>
            <person name="Meyerdierks A."/>
            <person name="Storesund J.E."/>
            <person name="Kallscheuer N."/>
            <person name="Luecker S."/>
            <person name="Lage O.M."/>
            <person name="Pohl T."/>
            <person name="Merkel B.J."/>
            <person name="Hornburger P."/>
            <person name="Mueller R.-W."/>
            <person name="Bruemmer F."/>
            <person name="Labrenz M."/>
            <person name="Spormann A.M."/>
            <person name="Op den Camp H."/>
            <person name="Overmann J."/>
            <person name="Amann R."/>
            <person name="Jetten M.S.M."/>
            <person name="Mascher T."/>
            <person name="Medema M.H."/>
            <person name="Devos D.P."/>
            <person name="Kaster A.-K."/>
            <person name="Ovreas L."/>
            <person name="Rohde M."/>
            <person name="Galperin M.Y."/>
            <person name="Jogler C."/>
        </authorList>
    </citation>
    <scope>NUCLEOTIDE SEQUENCE [LARGE SCALE GENOMIC DNA]</scope>
    <source>
        <strain evidence="3 4">Pla85_3_4</strain>
    </source>
</reference>
<dbReference type="GO" id="GO:0017148">
    <property type="term" value="P:negative regulation of translation"/>
    <property type="evidence" value="ECO:0007669"/>
    <property type="project" value="UniProtKB-UniRule"/>
</dbReference>
<organism evidence="3 4">
    <name type="scientific">Lignipirellula cremea</name>
    <dbReference type="NCBI Taxonomy" id="2528010"/>
    <lineage>
        <taxon>Bacteria</taxon>
        <taxon>Pseudomonadati</taxon>
        <taxon>Planctomycetota</taxon>
        <taxon>Planctomycetia</taxon>
        <taxon>Pirellulales</taxon>
        <taxon>Pirellulaceae</taxon>
        <taxon>Lignipirellula</taxon>
    </lineage>
</organism>
<dbReference type="PANTHER" id="PTHR21043:SF0">
    <property type="entry name" value="MITOCHONDRIAL ASSEMBLY OF RIBOSOMAL LARGE SUBUNIT PROTEIN 1"/>
    <property type="match status" value="1"/>
</dbReference>
<dbReference type="InterPro" id="IPR043519">
    <property type="entry name" value="NT_sf"/>
</dbReference>
<name>A0A518DZG1_9BACT</name>
<comment type="subunit">
    <text evidence="2">Interacts with ribosomal protein uL14 (rplN).</text>
</comment>
<dbReference type="Gene3D" id="3.30.460.10">
    <property type="entry name" value="Beta Polymerase, domain 2"/>
    <property type="match status" value="1"/>
</dbReference>
<evidence type="ECO:0000313" key="4">
    <source>
        <dbReference type="Proteomes" id="UP000317648"/>
    </source>
</evidence>
<dbReference type="NCBIfam" id="TIGR00090">
    <property type="entry name" value="rsfS_iojap_ybeB"/>
    <property type="match status" value="1"/>
</dbReference>
<gene>
    <name evidence="2 3" type="primary">rsfS</name>
    <name evidence="3" type="ORF">Pla8534_50500</name>
</gene>
<dbReference type="AlphaFoldDB" id="A0A518DZG1"/>
<keyword evidence="2" id="KW-0678">Repressor</keyword>
<dbReference type="EMBL" id="CP036433">
    <property type="protein sequence ID" value="QDU97205.1"/>
    <property type="molecule type" value="Genomic_DNA"/>
</dbReference>
<dbReference type="PANTHER" id="PTHR21043">
    <property type="entry name" value="IOJAP SUPERFAMILY ORTHOLOG"/>
    <property type="match status" value="1"/>
</dbReference>
<evidence type="ECO:0000256" key="2">
    <source>
        <dbReference type="HAMAP-Rule" id="MF_01477"/>
    </source>
</evidence>
<sequence length="134" mass="15348">MASTIPHERLEANSNRSLKLALAAARVAAENRAEDVRVLDMRGQTPQFDYFVIATGFSRRQLHAISEDIDHKLEDDMGDKRRNIAGYDESRWIVLDYGDVVVHLFEPDMRAFYSLENLWAEAKPVDLTEILKEA</sequence>
<dbReference type="KEGG" id="lcre:Pla8534_50500"/>
<comment type="function">
    <text evidence="2">Functions as a ribosomal silencing factor. Interacts with ribosomal protein uL14 (rplN), blocking formation of intersubunit bridge B8. Prevents association of the 30S and 50S ribosomal subunits and the formation of functional ribosomes, thus repressing translation.</text>
</comment>
<comment type="similarity">
    <text evidence="1 2">Belongs to the Iojap/RsfS family.</text>
</comment>
<dbReference type="Pfam" id="PF02410">
    <property type="entry name" value="RsfS"/>
    <property type="match status" value="1"/>
</dbReference>
<dbReference type="Proteomes" id="UP000317648">
    <property type="component" value="Chromosome"/>
</dbReference>
<dbReference type="GO" id="GO:0042256">
    <property type="term" value="P:cytosolic ribosome assembly"/>
    <property type="evidence" value="ECO:0007669"/>
    <property type="project" value="UniProtKB-UniRule"/>
</dbReference>
<evidence type="ECO:0000256" key="1">
    <source>
        <dbReference type="ARBA" id="ARBA00010574"/>
    </source>
</evidence>
<keyword evidence="2" id="KW-0810">Translation regulation</keyword>
<proteinExistence type="inferred from homology"/>
<dbReference type="GO" id="GO:0043023">
    <property type="term" value="F:ribosomal large subunit binding"/>
    <property type="evidence" value="ECO:0007669"/>
    <property type="project" value="TreeGrafter"/>
</dbReference>
<evidence type="ECO:0000313" key="3">
    <source>
        <dbReference type="EMBL" id="QDU97205.1"/>
    </source>
</evidence>
<keyword evidence="2" id="KW-0963">Cytoplasm</keyword>
<keyword evidence="4" id="KW-1185">Reference proteome</keyword>
<comment type="subcellular location">
    <subcellularLocation>
        <location evidence="2">Cytoplasm</location>
    </subcellularLocation>
</comment>
<dbReference type="GO" id="GO:0090071">
    <property type="term" value="P:negative regulation of ribosome biogenesis"/>
    <property type="evidence" value="ECO:0007669"/>
    <property type="project" value="UniProtKB-UniRule"/>
</dbReference>
<dbReference type="InterPro" id="IPR004394">
    <property type="entry name" value="Iojap/RsfS/C7orf30"/>
</dbReference>
<dbReference type="GO" id="GO:0005737">
    <property type="term" value="C:cytoplasm"/>
    <property type="evidence" value="ECO:0007669"/>
    <property type="project" value="UniProtKB-SubCell"/>
</dbReference>
<dbReference type="HAMAP" id="MF_01477">
    <property type="entry name" value="Iojap_RsfS"/>
    <property type="match status" value="1"/>
</dbReference>
<dbReference type="SUPFAM" id="SSF81301">
    <property type="entry name" value="Nucleotidyltransferase"/>
    <property type="match status" value="1"/>
</dbReference>